<feature type="non-terminal residue" evidence="2">
    <location>
        <position position="1"/>
    </location>
</feature>
<dbReference type="AlphaFoldDB" id="Q4T4E3"/>
<protein>
    <submittedName>
        <fullName evidence="2">(spotted green pufferfish) hypothetical protein</fullName>
    </submittedName>
</protein>
<evidence type="ECO:0000313" key="2">
    <source>
        <dbReference type="EMBL" id="CAF92239.1"/>
    </source>
</evidence>
<evidence type="ECO:0000259" key="1">
    <source>
        <dbReference type="Pfam" id="PF06017"/>
    </source>
</evidence>
<comment type="caution">
    <text evidence="2">The sequence shown here is derived from an EMBL/GenBank/DDBJ whole genome shotgun (WGS) entry which is preliminary data.</text>
</comment>
<dbReference type="OrthoDB" id="10037236at2759"/>
<dbReference type="GO" id="GO:0003774">
    <property type="term" value="F:cytoskeletal motor activity"/>
    <property type="evidence" value="ECO:0007669"/>
    <property type="project" value="InterPro"/>
</dbReference>
<dbReference type="InterPro" id="IPR010926">
    <property type="entry name" value="Myosin_TH1"/>
</dbReference>
<feature type="domain" description="TH1" evidence="1">
    <location>
        <begin position="1"/>
        <end position="42"/>
    </location>
</feature>
<dbReference type="KEGG" id="tng:GSTEN00007360G001"/>
<sequence>VRQINRFHKSEDRAVLITDRHLYKLDPLKQYKPMKSLPLYNV</sequence>
<reference evidence="2" key="1">
    <citation type="journal article" date="2004" name="Nature">
        <title>Genome duplication in the teleost fish Tetraodon nigroviridis reveals the early vertebrate proto-karyotype.</title>
        <authorList>
            <person name="Jaillon O."/>
            <person name="Aury J.-M."/>
            <person name="Brunet F."/>
            <person name="Petit J.-L."/>
            <person name="Stange-Thomann N."/>
            <person name="Mauceli E."/>
            <person name="Bouneau L."/>
            <person name="Fischer C."/>
            <person name="Ozouf-Costaz C."/>
            <person name="Bernot A."/>
            <person name="Nicaud S."/>
            <person name="Jaffe D."/>
            <person name="Fisher S."/>
            <person name="Lutfalla G."/>
            <person name="Dossat C."/>
            <person name="Segurens B."/>
            <person name="Dasilva C."/>
            <person name="Salanoubat M."/>
            <person name="Levy M."/>
            <person name="Boudet N."/>
            <person name="Castellano S."/>
            <person name="Anthouard V."/>
            <person name="Jubin C."/>
            <person name="Castelli V."/>
            <person name="Katinka M."/>
            <person name="Vacherie B."/>
            <person name="Biemont C."/>
            <person name="Skalli Z."/>
            <person name="Cattolico L."/>
            <person name="Poulain J."/>
            <person name="De Berardinis V."/>
            <person name="Cruaud C."/>
            <person name="Duprat S."/>
            <person name="Brottier P."/>
            <person name="Coutanceau J.-P."/>
            <person name="Gouzy J."/>
            <person name="Parra G."/>
            <person name="Lardier G."/>
            <person name="Chapple C."/>
            <person name="McKernan K.J."/>
            <person name="McEwan P."/>
            <person name="Bosak S."/>
            <person name="Kellis M."/>
            <person name="Volff J.-N."/>
            <person name="Guigo R."/>
            <person name="Zody M.C."/>
            <person name="Mesirov J."/>
            <person name="Lindblad-Toh K."/>
            <person name="Birren B."/>
            <person name="Nusbaum C."/>
            <person name="Kahn D."/>
            <person name="Robinson-Rechavi M."/>
            <person name="Laudet V."/>
            <person name="Schachter V."/>
            <person name="Quetier F."/>
            <person name="Saurin W."/>
            <person name="Scarpelli C."/>
            <person name="Wincker P."/>
            <person name="Lander E.S."/>
            <person name="Weissenbach J."/>
            <person name="Roest Crollius H."/>
        </authorList>
    </citation>
    <scope>NUCLEOTIDE SEQUENCE [LARGE SCALE GENOMIC DNA]</scope>
</reference>
<gene>
    <name evidence="2" type="ORF">GSTENG00007360001</name>
</gene>
<organism evidence="2">
    <name type="scientific">Tetraodon nigroviridis</name>
    <name type="common">Spotted green pufferfish</name>
    <name type="synonym">Chelonodon nigroviridis</name>
    <dbReference type="NCBI Taxonomy" id="99883"/>
    <lineage>
        <taxon>Eukaryota</taxon>
        <taxon>Metazoa</taxon>
        <taxon>Chordata</taxon>
        <taxon>Craniata</taxon>
        <taxon>Vertebrata</taxon>
        <taxon>Euteleostomi</taxon>
        <taxon>Actinopterygii</taxon>
        <taxon>Neopterygii</taxon>
        <taxon>Teleostei</taxon>
        <taxon>Neoteleostei</taxon>
        <taxon>Acanthomorphata</taxon>
        <taxon>Eupercaria</taxon>
        <taxon>Tetraodontiformes</taxon>
        <taxon>Tetradontoidea</taxon>
        <taxon>Tetraodontidae</taxon>
        <taxon>Tetraodon</taxon>
    </lineage>
</organism>
<name>Q4T4E3_TETNG</name>
<dbReference type="Pfam" id="PF06017">
    <property type="entry name" value="Myosin_TH1"/>
    <property type="match status" value="1"/>
</dbReference>
<proteinExistence type="predicted"/>
<dbReference type="GO" id="GO:0016459">
    <property type="term" value="C:myosin complex"/>
    <property type="evidence" value="ECO:0007669"/>
    <property type="project" value="InterPro"/>
</dbReference>
<reference evidence="2" key="2">
    <citation type="submission" date="2004-02" db="EMBL/GenBank/DDBJ databases">
        <authorList>
            <consortium name="Genoscope"/>
            <consortium name="Whitehead Institute Centre for Genome Research"/>
        </authorList>
    </citation>
    <scope>NUCLEOTIDE SEQUENCE</scope>
</reference>
<accession>Q4T4E3</accession>
<dbReference type="EMBL" id="CAAE01009683">
    <property type="protein sequence ID" value="CAF92239.1"/>
    <property type="molecule type" value="Genomic_DNA"/>
</dbReference>
<feature type="non-terminal residue" evidence="2">
    <location>
        <position position="42"/>
    </location>
</feature>